<dbReference type="EMBL" id="QVLV01000004">
    <property type="protein sequence ID" value="RGE62544.1"/>
    <property type="molecule type" value="Genomic_DNA"/>
</dbReference>
<sequence>MINTNELYIVNYCHPNCRPFQNIMRLPKEQAFKKAKELAENNPEAQAFYRFADFENYYPRRLKADDIIHSSFVTLGGKPKEKHPLSFVLNGSEYLNKWFGYGTTVKLPLADIPSEQISFTYGDSSAMIEKTGKILLITKEMLLDEITHYHGTLDEYMSEIERKYCYIEVQLWFDDLIRRYL</sequence>
<protein>
    <submittedName>
        <fullName evidence="1">Uncharacterized protein</fullName>
    </submittedName>
</protein>
<gene>
    <name evidence="1" type="ORF">DXC51_08090</name>
</gene>
<comment type="caution">
    <text evidence="1">The sequence shown here is derived from an EMBL/GenBank/DDBJ whole genome shotgun (WGS) entry which is preliminary data.</text>
</comment>
<accession>A0A3E3I7Z8</accession>
<name>A0A3E3I7Z8_9FIRM</name>
<dbReference type="GeneID" id="97986838"/>
<dbReference type="AlphaFoldDB" id="A0A3E3I7Z8"/>
<proteinExistence type="predicted"/>
<reference evidence="1" key="1">
    <citation type="submission" date="2018-08" db="EMBL/GenBank/DDBJ databases">
        <title>A genome reference for cultivated species of the human gut microbiota.</title>
        <authorList>
            <person name="Zou Y."/>
            <person name="Xue W."/>
            <person name="Luo G."/>
        </authorList>
    </citation>
    <scope>NUCLEOTIDE SEQUENCE [LARGE SCALE GENOMIC DNA]</scope>
    <source>
        <strain evidence="1">TF05-5AC</strain>
    </source>
</reference>
<evidence type="ECO:0000313" key="2">
    <source>
        <dbReference type="Proteomes" id="UP000260812"/>
    </source>
</evidence>
<evidence type="ECO:0000313" key="1">
    <source>
        <dbReference type="EMBL" id="RGE62544.1"/>
    </source>
</evidence>
<organism evidence="1 2">
    <name type="scientific">Eisenbergiella massiliensis</name>
    <dbReference type="NCBI Taxonomy" id="1720294"/>
    <lineage>
        <taxon>Bacteria</taxon>
        <taxon>Bacillati</taxon>
        <taxon>Bacillota</taxon>
        <taxon>Clostridia</taxon>
        <taxon>Lachnospirales</taxon>
        <taxon>Lachnospiraceae</taxon>
        <taxon>Eisenbergiella</taxon>
    </lineage>
</organism>
<dbReference type="RefSeq" id="WP_102289294.1">
    <property type="nucleotide sequence ID" value="NZ_JBKUNB010000046.1"/>
</dbReference>
<dbReference type="Proteomes" id="UP000260812">
    <property type="component" value="Unassembled WGS sequence"/>
</dbReference>
<keyword evidence="2" id="KW-1185">Reference proteome</keyword>